<dbReference type="Proteomes" id="UP001295684">
    <property type="component" value="Unassembled WGS sequence"/>
</dbReference>
<sequence>MGKNRKKATKQLDKNAEIEKIAHSLMGFKERTKSKNILGKNKQKMPYHMYCGMKDKAMKKMNKEDEEQRKLSTFGDTSRKYRLMEGIFIKNAREERELKKKKRERMRIRRSKATGILTLPKSLLNDD</sequence>
<keyword evidence="3" id="KW-1185">Reference proteome</keyword>
<dbReference type="AlphaFoldDB" id="A0AAD1Y3H8"/>
<protein>
    <submittedName>
        <fullName evidence="2">Uncharacterized protein</fullName>
    </submittedName>
</protein>
<dbReference type="EMBL" id="CAMPGE010026185">
    <property type="protein sequence ID" value="CAI2383879.1"/>
    <property type="molecule type" value="Genomic_DNA"/>
</dbReference>
<evidence type="ECO:0000313" key="3">
    <source>
        <dbReference type="Proteomes" id="UP001295684"/>
    </source>
</evidence>
<comment type="caution">
    <text evidence="2">The sequence shown here is derived from an EMBL/GenBank/DDBJ whole genome shotgun (WGS) entry which is preliminary data.</text>
</comment>
<evidence type="ECO:0000256" key="1">
    <source>
        <dbReference type="SAM" id="Coils"/>
    </source>
</evidence>
<gene>
    <name evidence="2" type="ORF">ECRASSUSDP1_LOCUS25392</name>
</gene>
<accession>A0AAD1Y3H8</accession>
<reference evidence="2" key="1">
    <citation type="submission" date="2023-07" db="EMBL/GenBank/DDBJ databases">
        <authorList>
            <consortium name="AG Swart"/>
            <person name="Singh M."/>
            <person name="Singh A."/>
            <person name="Seah K."/>
            <person name="Emmerich C."/>
        </authorList>
    </citation>
    <scope>NUCLEOTIDE SEQUENCE</scope>
    <source>
        <strain evidence="2">DP1</strain>
    </source>
</reference>
<feature type="coiled-coil region" evidence="1">
    <location>
        <begin position="84"/>
        <end position="111"/>
    </location>
</feature>
<evidence type="ECO:0000313" key="2">
    <source>
        <dbReference type="EMBL" id="CAI2383879.1"/>
    </source>
</evidence>
<organism evidence="2 3">
    <name type="scientific">Euplotes crassus</name>
    <dbReference type="NCBI Taxonomy" id="5936"/>
    <lineage>
        <taxon>Eukaryota</taxon>
        <taxon>Sar</taxon>
        <taxon>Alveolata</taxon>
        <taxon>Ciliophora</taxon>
        <taxon>Intramacronucleata</taxon>
        <taxon>Spirotrichea</taxon>
        <taxon>Hypotrichia</taxon>
        <taxon>Euplotida</taxon>
        <taxon>Euplotidae</taxon>
        <taxon>Moneuplotes</taxon>
    </lineage>
</organism>
<keyword evidence="1" id="KW-0175">Coiled coil</keyword>
<name>A0AAD1Y3H8_EUPCR</name>
<proteinExistence type="predicted"/>